<evidence type="ECO:0000313" key="2">
    <source>
        <dbReference type="EMBL" id="KAF1948772.1"/>
    </source>
</evidence>
<sequence>AIGHPTSETHSVKIWFHVVSTTVGVGAGNVTDEIIGLQLDVLNNAFAPSHVSFALEGITRTFNGLSNTVNGKAWVTSHMQNGTGSVQNGTYHPSNSTRRDEWRHFAEYLLLLDSCVALPEVLPPMGAGTVLVHEVGHFFGLDHTFQDGIDDLPVHLKAPMEHRINESCPRLNSCPEFPGEDPTFNYMNYMHPKCLREFTPGQTASM</sequence>
<dbReference type="GO" id="GO:0008237">
    <property type="term" value="F:metallopeptidase activity"/>
    <property type="evidence" value="ECO:0007669"/>
    <property type="project" value="InterPro"/>
</dbReference>
<keyword evidence="3" id="KW-1185">Reference proteome</keyword>
<name>A0A6A5TAS7_9PLEO</name>
<gene>
    <name evidence="2" type="ORF">CC80DRAFT_394799</name>
</gene>
<protein>
    <submittedName>
        <fullName evidence="2">Uncharacterized protein</fullName>
    </submittedName>
</protein>
<dbReference type="Proteomes" id="UP000800035">
    <property type="component" value="Unassembled WGS sequence"/>
</dbReference>
<dbReference type="EMBL" id="ML977049">
    <property type="protein sequence ID" value="KAF1948772.1"/>
    <property type="molecule type" value="Genomic_DNA"/>
</dbReference>
<evidence type="ECO:0000256" key="1">
    <source>
        <dbReference type="ARBA" id="ARBA00008721"/>
    </source>
</evidence>
<dbReference type="OrthoDB" id="536211at2759"/>
<reference evidence="2" key="1">
    <citation type="journal article" date="2020" name="Stud. Mycol.">
        <title>101 Dothideomycetes genomes: a test case for predicting lifestyles and emergence of pathogens.</title>
        <authorList>
            <person name="Haridas S."/>
            <person name="Albert R."/>
            <person name="Binder M."/>
            <person name="Bloem J."/>
            <person name="Labutti K."/>
            <person name="Salamov A."/>
            <person name="Andreopoulos B."/>
            <person name="Baker S."/>
            <person name="Barry K."/>
            <person name="Bills G."/>
            <person name="Bluhm B."/>
            <person name="Cannon C."/>
            <person name="Castanera R."/>
            <person name="Culley D."/>
            <person name="Daum C."/>
            <person name="Ezra D."/>
            <person name="Gonzalez J."/>
            <person name="Henrissat B."/>
            <person name="Kuo A."/>
            <person name="Liang C."/>
            <person name="Lipzen A."/>
            <person name="Lutzoni F."/>
            <person name="Magnuson J."/>
            <person name="Mondo S."/>
            <person name="Nolan M."/>
            <person name="Ohm R."/>
            <person name="Pangilinan J."/>
            <person name="Park H.-J."/>
            <person name="Ramirez L."/>
            <person name="Alfaro M."/>
            <person name="Sun H."/>
            <person name="Tritt A."/>
            <person name="Yoshinaga Y."/>
            <person name="Zwiers L.-H."/>
            <person name="Turgeon B."/>
            <person name="Goodwin S."/>
            <person name="Spatafora J."/>
            <person name="Crous P."/>
            <person name="Grigoriev I."/>
        </authorList>
    </citation>
    <scope>NUCLEOTIDE SEQUENCE</scope>
    <source>
        <strain evidence="2">CBS 675.92</strain>
    </source>
</reference>
<comment type="similarity">
    <text evidence="1">Belongs to the peptidase M43B family.</text>
</comment>
<evidence type="ECO:0000313" key="3">
    <source>
        <dbReference type="Proteomes" id="UP000800035"/>
    </source>
</evidence>
<dbReference type="AlphaFoldDB" id="A0A6A5TAS7"/>
<feature type="non-terminal residue" evidence="2">
    <location>
        <position position="206"/>
    </location>
</feature>
<feature type="non-terminal residue" evidence="2">
    <location>
        <position position="1"/>
    </location>
</feature>
<dbReference type="PANTHER" id="PTHR47466:SF1">
    <property type="entry name" value="METALLOPROTEASE MEP1 (AFU_ORTHOLOGUE AFUA_1G07730)-RELATED"/>
    <property type="match status" value="1"/>
</dbReference>
<dbReference type="InterPro" id="IPR024079">
    <property type="entry name" value="MetalloPept_cat_dom_sf"/>
</dbReference>
<organism evidence="2 3">
    <name type="scientific">Byssothecium circinans</name>
    <dbReference type="NCBI Taxonomy" id="147558"/>
    <lineage>
        <taxon>Eukaryota</taxon>
        <taxon>Fungi</taxon>
        <taxon>Dikarya</taxon>
        <taxon>Ascomycota</taxon>
        <taxon>Pezizomycotina</taxon>
        <taxon>Dothideomycetes</taxon>
        <taxon>Pleosporomycetidae</taxon>
        <taxon>Pleosporales</taxon>
        <taxon>Massarineae</taxon>
        <taxon>Massarinaceae</taxon>
        <taxon>Byssothecium</taxon>
    </lineage>
</organism>
<proteinExistence type="inferred from homology"/>
<accession>A0A6A5TAS7</accession>
<dbReference type="PANTHER" id="PTHR47466">
    <property type="match status" value="1"/>
</dbReference>
<dbReference type="Gene3D" id="3.40.390.10">
    <property type="entry name" value="Collagenase (Catalytic Domain)"/>
    <property type="match status" value="1"/>
</dbReference>
<dbReference type="SUPFAM" id="SSF55486">
    <property type="entry name" value="Metalloproteases ('zincins'), catalytic domain"/>
    <property type="match status" value="1"/>
</dbReference>